<dbReference type="InterPro" id="IPR041966">
    <property type="entry name" value="LOTUS-like"/>
</dbReference>
<dbReference type="EMBL" id="GHBP01003094">
    <property type="protein sequence ID" value="NDJ93284.1"/>
    <property type="molecule type" value="Transcribed_RNA"/>
</dbReference>
<evidence type="ECO:0000259" key="1">
    <source>
        <dbReference type="Pfam" id="PF12872"/>
    </source>
</evidence>
<dbReference type="Pfam" id="PF12872">
    <property type="entry name" value="OST-HTH"/>
    <property type="match status" value="1"/>
</dbReference>
<name>A0A6G3MH30_HENSL</name>
<dbReference type="AlphaFoldDB" id="A0A6G3MH30"/>
<sequence>MKQECAWDNIKHDLRNILVSNKIAMTVNELTYKFKKMTGKPIPFELLGYPDIECFLMDLPDVLNTIWFQGELRLQCKRDPTDIHVEALVNVVKNGKVPNFGGFGKNIPIENQIEIFIPREWQNKIENIIKSIAETGCSISKLESVLIEQCVEIPNERITLVGALRRCWNLKVNVEKTIVYIRYRADVLKIYIDKLLNNFPDGILLDQFEKTFQVLFI</sequence>
<reference evidence="2" key="1">
    <citation type="submission" date="2018-11" db="EMBL/GenBank/DDBJ databases">
        <title>Henneguya salminicola genome and transcriptome.</title>
        <authorList>
            <person name="Yahalomi D."/>
            <person name="Atkinson S.D."/>
            <person name="Neuhof M."/>
            <person name="Chang E.S."/>
            <person name="Philippe H."/>
            <person name="Cartwright P."/>
            <person name="Bartholomew J.L."/>
            <person name="Huchon D."/>
        </authorList>
    </citation>
    <scope>NUCLEOTIDE SEQUENCE</scope>
    <source>
        <strain evidence="2">Hz1</strain>
        <tissue evidence="2">Whole</tissue>
    </source>
</reference>
<proteinExistence type="predicted"/>
<accession>A0A6G3MH30</accession>
<feature type="domain" description="HTH OST-type" evidence="1">
    <location>
        <begin position="10"/>
        <end position="63"/>
    </location>
</feature>
<evidence type="ECO:0000313" key="2">
    <source>
        <dbReference type="EMBL" id="NDJ93284.1"/>
    </source>
</evidence>
<organism evidence="2">
    <name type="scientific">Henneguya salminicola</name>
    <name type="common">Myxosporean</name>
    <dbReference type="NCBI Taxonomy" id="69463"/>
    <lineage>
        <taxon>Eukaryota</taxon>
        <taxon>Metazoa</taxon>
        <taxon>Cnidaria</taxon>
        <taxon>Myxozoa</taxon>
        <taxon>Myxosporea</taxon>
        <taxon>Bivalvulida</taxon>
        <taxon>Platysporina</taxon>
        <taxon>Myxobolidae</taxon>
        <taxon>Henneguya</taxon>
    </lineage>
</organism>
<dbReference type="Gene3D" id="3.30.420.610">
    <property type="entry name" value="LOTUS domain-like"/>
    <property type="match status" value="1"/>
</dbReference>
<dbReference type="InterPro" id="IPR025605">
    <property type="entry name" value="OST-HTH/LOTUS_dom"/>
</dbReference>
<protein>
    <submittedName>
        <fullName evidence="2">Tudor domain-containing protein 5 (Trinotate prediction)</fullName>
    </submittedName>
</protein>